<dbReference type="InterPro" id="IPR050314">
    <property type="entry name" value="Glycosyl_Hydrlase_18"/>
</dbReference>
<dbReference type="Gene3D" id="3.20.20.80">
    <property type="entry name" value="Glycosidases"/>
    <property type="match status" value="1"/>
</dbReference>
<dbReference type="RefSeq" id="WP_161570990.1">
    <property type="nucleotide sequence ID" value="NZ_RDSM01000002.1"/>
</dbReference>
<dbReference type="InterPro" id="IPR029070">
    <property type="entry name" value="Chitinase_insertion_sf"/>
</dbReference>
<dbReference type="SUPFAM" id="SSF54556">
    <property type="entry name" value="Chitinase insertion domain"/>
    <property type="match status" value="1"/>
</dbReference>
<gene>
    <name evidence="10" type="ORF">GRAN_3180</name>
</gene>
<dbReference type="GO" id="GO:0008061">
    <property type="term" value="F:chitin binding"/>
    <property type="evidence" value="ECO:0007669"/>
    <property type="project" value="InterPro"/>
</dbReference>
<evidence type="ECO:0000313" key="11">
    <source>
        <dbReference type="Proteomes" id="UP000289437"/>
    </source>
</evidence>
<keyword evidence="3 6" id="KW-0378">Hydrolase</keyword>
<dbReference type="PROSITE" id="PS01095">
    <property type="entry name" value="GH18_1"/>
    <property type="match status" value="1"/>
</dbReference>
<dbReference type="InterPro" id="IPR001579">
    <property type="entry name" value="Glyco_hydro_18_chit_AS"/>
</dbReference>
<keyword evidence="5 6" id="KW-0326">Glycosidase</keyword>
<dbReference type="InterPro" id="IPR017853">
    <property type="entry name" value="GH"/>
</dbReference>
<keyword evidence="4" id="KW-0119">Carbohydrate metabolism</keyword>
<dbReference type="EMBL" id="RDSM01000002">
    <property type="protein sequence ID" value="RXH56323.1"/>
    <property type="molecule type" value="Genomic_DNA"/>
</dbReference>
<dbReference type="Pfam" id="PF00704">
    <property type="entry name" value="Glyco_hydro_18"/>
    <property type="match status" value="1"/>
</dbReference>
<dbReference type="PROSITE" id="PS51910">
    <property type="entry name" value="GH18_2"/>
    <property type="match status" value="1"/>
</dbReference>
<dbReference type="SMART" id="SM00636">
    <property type="entry name" value="Glyco_18"/>
    <property type="match status" value="1"/>
</dbReference>
<reference evidence="10 11" key="1">
    <citation type="submission" date="2018-11" db="EMBL/GenBank/DDBJ databases">
        <authorList>
            <person name="Mardanov A.V."/>
            <person name="Ravin N.V."/>
            <person name="Dedysh S.N."/>
        </authorList>
    </citation>
    <scope>NUCLEOTIDE SEQUENCE [LARGE SCALE GENOMIC DNA]</scope>
    <source>
        <strain evidence="10 11">AF10</strain>
    </source>
</reference>
<organism evidence="10 11">
    <name type="scientific">Granulicella sibirica</name>
    <dbReference type="NCBI Taxonomy" id="2479048"/>
    <lineage>
        <taxon>Bacteria</taxon>
        <taxon>Pseudomonadati</taxon>
        <taxon>Acidobacteriota</taxon>
        <taxon>Terriglobia</taxon>
        <taxon>Terriglobales</taxon>
        <taxon>Acidobacteriaceae</taxon>
        <taxon>Granulicella</taxon>
    </lineage>
</organism>
<evidence type="ECO:0000259" key="9">
    <source>
        <dbReference type="PROSITE" id="PS51910"/>
    </source>
</evidence>
<evidence type="ECO:0000313" key="10">
    <source>
        <dbReference type="EMBL" id="RXH56323.1"/>
    </source>
</evidence>
<accession>A0A4Q0SYJ7</accession>
<dbReference type="PANTHER" id="PTHR11177:SF317">
    <property type="entry name" value="CHITINASE 12-RELATED"/>
    <property type="match status" value="1"/>
</dbReference>
<evidence type="ECO:0000256" key="5">
    <source>
        <dbReference type="ARBA" id="ARBA00023295"/>
    </source>
</evidence>
<sequence>MARSILTLAATLLAATLHAQSPQLTAYFPQWGLYNTPQYNVKTLLASGGAEKLDQLNYAQGFVTDGKCSIADPNADLNFTFSADQSVDNIADQPTQPLRGNLNQLIKLKRKYPKLKLIISLEGKGSDFAADAQPDKRAAFVSSCIDIFLKGNLAPGIKAPNLFDGIDVDWEFPHEEDAANFQALLTEFRTQMNAFHPGLRLNIAVGPSPRMYPGTNFTAISGIVDQIGLMTYDMAGPWSKTTGLLAPLSLSQDQHHGSVANTINAYQQAGIPSQKLLMGIPFYGYGWHQVLEDNNGLFQEGEGIRGDRPYSHILTLIEQSTVYRDPTSQAPWLFDGDIFWTYEDPTSIHAKGAYARDHQLGGLMIWELGEDTPSAALLHASWESLNPQTYDPDSTR</sequence>
<comment type="similarity">
    <text evidence="7">Belongs to the glycosyl hydrolase 18 family.</text>
</comment>
<evidence type="ECO:0000256" key="3">
    <source>
        <dbReference type="ARBA" id="ARBA00022801"/>
    </source>
</evidence>
<dbReference type="EC" id="3.2.1.14" evidence="2"/>
<dbReference type="GO" id="GO:0008843">
    <property type="term" value="F:endochitinase activity"/>
    <property type="evidence" value="ECO:0007669"/>
    <property type="project" value="UniProtKB-EC"/>
</dbReference>
<dbReference type="GO" id="GO:0005975">
    <property type="term" value="P:carbohydrate metabolic process"/>
    <property type="evidence" value="ECO:0007669"/>
    <property type="project" value="InterPro"/>
</dbReference>
<feature type="signal peptide" evidence="8">
    <location>
        <begin position="1"/>
        <end position="19"/>
    </location>
</feature>
<comment type="catalytic activity">
    <reaction evidence="1">
        <text>Random endo-hydrolysis of N-acetyl-beta-D-glucosaminide (1-&gt;4)-beta-linkages in chitin and chitodextrins.</text>
        <dbReference type="EC" id="3.2.1.14"/>
    </reaction>
</comment>
<dbReference type="InterPro" id="IPR001223">
    <property type="entry name" value="Glyco_hydro18_cat"/>
</dbReference>
<keyword evidence="11" id="KW-1185">Reference proteome</keyword>
<dbReference type="Proteomes" id="UP000289437">
    <property type="component" value="Unassembled WGS sequence"/>
</dbReference>
<reference evidence="11" key="2">
    <citation type="submission" date="2019-02" db="EMBL/GenBank/DDBJ databases">
        <title>Granulicella sibirica sp. nov., a psychrotolerant acidobacterium isolated from an organic soil layer in forested tundra, West Siberia.</title>
        <authorList>
            <person name="Oshkin I.Y."/>
            <person name="Kulichevskaya I.S."/>
            <person name="Rijpstra W.I.C."/>
            <person name="Sinninghe Damste J.S."/>
            <person name="Rakitin A.L."/>
            <person name="Ravin N.V."/>
            <person name="Dedysh S.N."/>
        </authorList>
    </citation>
    <scope>NUCLEOTIDE SEQUENCE [LARGE SCALE GENOMIC DNA]</scope>
    <source>
        <strain evidence="11">AF10</strain>
    </source>
</reference>
<proteinExistence type="inferred from homology"/>
<dbReference type="InterPro" id="IPR011583">
    <property type="entry name" value="Chitinase_II/V-like_cat"/>
</dbReference>
<dbReference type="SUPFAM" id="SSF51445">
    <property type="entry name" value="(Trans)glycosidases"/>
    <property type="match status" value="1"/>
</dbReference>
<keyword evidence="4" id="KW-0146">Chitin degradation</keyword>
<keyword evidence="4" id="KW-0624">Polysaccharide degradation</keyword>
<name>A0A4Q0SYJ7_9BACT</name>
<feature type="chain" id="PRO_5020284485" description="chitinase" evidence="8">
    <location>
        <begin position="20"/>
        <end position="396"/>
    </location>
</feature>
<evidence type="ECO:0000256" key="4">
    <source>
        <dbReference type="ARBA" id="ARBA00023024"/>
    </source>
</evidence>
<evidence type="ECO:0000256" key="2">
    <source>
        <dbReference type="ARBA" id="ARBA00012729"/>
    </source>
</evidence>
<evidence type="ECO:0000256" key="7">
    <source>
        <dbReference type="RuleBase" id="RU004453"/>
    </source>
</evidence>
<protein>
    <recommendedName>
        <fullName evidence="2">chitinase</fullName>
        <ecNumber evidence="2">3.2.1.14</ecNumber>
    </recommendedName>
</protein>
<dbReference type="GO" id="GO:0006032">
    <property type="term" value="P:chitin catabolic process"/>
    <property type="evidence" value="ECO:0007669"/>
    <property type="project" value="UniProtKB-KW"/>
</dbReference>
<dbReference type="OrthoDB" id="9812811at2"/>
<evidence type="ECO:0000256" key="1">
    <source>
        <dbReference type="ARBA" id="ARBA00000822"/>
    </source>
</evidence>
<dbReference type="AlphaFoldDB" id="A0A4Q0SYJ7"/>
<feature type="domain" description="GH18" evidence="9">
    <location>
        <begin position="22"/>
        <end position="388"/>
    </location>
</feature>
<comment type="caution">
    <text evidence="10">The sequence shown here is derived from an EMBL/GenBank/DDBJ whole genome shotgun (WGS) entry which is preliminary data.</text>
</comment>
<dbReference type="PANTHER" id="PTHR11177">
    <property type="entry name" value="CHITINASE"/>
    <property type="match status" value="1"/>
</dbReference>
<evidence type="ECO:0000256" key="6">
    <source>
        <dbReference type="RuleBase" id="RU000489"/>
    </source>
</evidence>
<evidence type="ECO:0000256" key="8">
    <source>
        <dbReference type="SAM" id="SignalP"/>
    </source>
</evidence>
<keyword evidence="8" id="KW-0732">Signal</keyword>
<dbReference type="Gene3D" id="3.10.50.10">
    <property type="match status" value="1"/>
</dbReference>